<dbReference type="AlphaFoldDB" id="A0A0B6YV09"/>
<protein>
    <submittedName>
        <fullName evidence="1">Uncharacterized protein</fullName>
    </submittedName>
</protein>
<sequence length="53" mass="5752">MFSVDSNLLIVGGLNICKCFSGNTNCKYRYFVLGSVGKEGHEPLELNGRIADA</sequence>
<name>A0A0B6YV09_9EUPU</name>
<feature type="non-terminal residue" evidence="1">
    <location>
        <position position="53"/>
    </location>
</feature>
<dbReference type="EMBL" id="HACG01012450">
    <property type="protein sequence ID" value="CEK59315.1"/>
    <property type="molecule type" value="Transcribed_RNA"/>
</dbReference>
<proteinExistence type="predicted"/>
<evidence type="ECO:0000313" key="1">
    <source>
        <dbReference type="EMBL" id="CEK59315.1"/>
    </source>
</evidence>
<gene>
    <name evidence="1" type="primary">ORF35907</name>
</gene>
<accession>A0A0B6YV09</accession>
<organism evidence="1">
    <name type="scientific">Arion vulgaris</name>
    <dbReference type="NCBI Taxonomy" id="1028688"/>
    <lineage>
        <taxon>Eukaryota</taxon>
        <taxon>Metazoa</taxon>
        <taxon>Spiralia</taxon>
        <taxon>Lophotrochozoa</taxon>
        <taxon>Mollusca</taxon>
        <taxon>Gastropoda</taxon>
        <taxon>Heterobranchia</taxon>
        <taxon>Euthyneura</taxon>
        <taxon>Panpulmonata</taxon>
        <taxon>Eupulmonata</taxon>
        <taxon>Stylommatophora</taxon>
        <taxon>Helicina</taxon>
        <taxon>Arionoidea</taxon>
        <taxon>Arionidae</taxon>
        <taxon>Arion</taxon>
    </lineage>
</organism>
<reference evidence="1" key="1">
    <citation type="submission" date="2014-12" db="EMBL/GenBank/DDBJ databases">
        <title>Insight into the proteome of Arion vulgaris.</title>
        <authorList>
            <person name="Aradska J."/>
            <person name="Bulat T."/>
            <person name="Smidak R."/>
            <person name="Sarate P."/>
            <person name="Gangsoo J."/>
            <person name="Sialana F."/>
            <person name="Bilban M."/>
            <person name="Lubec G."/>
        </authorList>
    </citation>
    <scope>NUCLEOTIDE SEQUENCE</scope>
    <source>
        <tissue evidence="1">Skin</tissue>
    </source>
</reference>